<evidence type="ECO:0000313" key="12">
    <source>
        <dbReference type="Proteomes" id="UP000243900"/>
    </source>
</evidence>
<keyword evidence="4 10" id="KW-0460">Magnesium</keyword>
<evidence type="ECO:0000256" key="5">
    <source>
        <dbReference type="ARBA" id="ARBA00022857"/>
    </source>
</evidence>
<comment type="catalytic activity">
    <reaction evidence="10">
        <text>4-(phosphooxy)-L-threonine + NAD(+) = 3-amino-2-oxopropyl phosphate + CO2 + NADH</text>
        <dbReference type="Rhea" id="RHEA:32275"/>
        <dbReference type="ChEBI" id="CHEBI:16526"/>
        <dbReference type="ChEBI" id="CHEBI:57279"/>
        <dbReference type="ChEBI" id="CHEBI:57540"/>
        <dbReference type="ChEBI" id="CHEBI:57945"/>
        <dbReference type="ChEBI" id="CHEBI:58452"/>
        <dbReference type="EC" id="1.1.1.262"/>
    </reaction>
</comment>
<feature type="binding site" evidence="10">
    <location>
        <position position="223"/>
    </location>
    <ligand>
        <name>a divalent metal cation</name>
        <dbReference type="ChEBI" id="CHEBI:60240"/>
        <note>ligand shared between dimeric partners</note>
    </ligand>
</feature>
<dbReference type="GO" id="GO:0050897">
    <property type="term" value="F:cobalt ion binding"/>
    <property type="evidence" value="ECO:0007669"/>
    <property type="project" value="UniProtKB-UniRule"/>
</dbReference>
<accession>A0A2P6ASW2</accession>
<dbReference type="HAMAP" id="MF_00536">
    <property type="entry name" value="PdxA"/>
    <property type="match status" value="1"/>
</dbReference>
<evidence type="ECO:0000256" key="2">
    <source>
        <dbReference type="ARBA" id="ARBA00022723"/>
    </source>
</evidence>
<evidence type="ECO:0000256" key="1">
    <source>
        <dbReference type="ARBA" id="ARBA00022490"/>
    </source>
</evidence>
<evidence type="ECO:0000256" key="9">
    <source>
        <dbReference type="ARBA" id="ARBA00023285"/>
    </source>
</evidence>
<keyword evidence="7 10" id="KW-0520">NAD</keyword>
<keyword evidence="8 10" id="KW-0664">Pyridoxine biosynthesis</keyword>
<dbReference type="InterPro" id="IPR037510">
    <property type="entry name" value="PdxA"/>
</dbReference>
<keyword evidence="1 10" id="KW-0963">Cytoplasm</keyword>
<reference evidence="12" key="1">
    <citation type="submission" date="2018-02" db="EMBL/GenBank/DDBJ databases">
        <title>Genome sequencing of Solimonas sp. HR-BB.</title>
        <authorList>
            <person name="Lee Y."/>
            <person name="Jeon C.O."/>
        </authorList>
    </citation>
    <scope>NUCLEOTIDE SEQUENCE [LARGE SCALE GENOMIC DNA]</scope>
    <source>
        <strain evidence="12">HR-E</strain>
    </source>
</reference>
<comment type="caution">
    <text evidence="11">The sequence shown here is derived from an EMBL/GenBank/DDBJ whole genome shotgun (WGS) entry which is preliminary data.</text>
</comment>
<comment type="function">
    <text evidence="10">Catalyzes the NAD(P)-dependent oxidation of 4-(phosphooxy)-L-threonine (HTP) into 2-amino-3-oxo-4-(phosphooxy)butyric acid which spontaneously decarboxylates to form 3-amino-2-oxopropyl phosphate (AHAP).</text>
</comment>
<evidence type="ECO:0000256" key="3">
    <source>
        <dbReference type="ARBA" id="ARBA00022833"/>
    </source>
</evidence>
<dbReference type="EC" id="1.1.1.262" evidence="10"/>
<dbReference type="PANTHER" id="PTHR30004:SF5">
    <property type="entry name" value="4-HYDROXYTHREONINE-4-PHOSPHATE DEHYDROGENASE"/>
    <property type="match status" value="1"/>
</dbReference>
<proteinExistence type="inferred from homology"/>
<dbReference type="GO" id="GO:0008270">
    <property type="term" value="F:zinc ion binding"/>
    <property type="evidence" value="ECO:0007669"/>
    <property type="project" value="UniProtKB-UniRule"/>
</dbReference>
<dbReference type="EMBL" id="PTQZ01000081">
    <property type="protein sequence ID" value="PQA44791.1"/>
    <property type="molecule type" value="Genomic_DNA"/>
</dbReference>
<comment type="subcellular location">
    <subcellularLocation>
        <location evidence="10">Cytoplasm</location>
    </subcellularLocation>
</comment>
<dbReference type="NCBIfam" id="TIGR00557">
    <property type="entry name" value="pdxA"/>
    <property type="match status" value="1"/>
</dbReference>
<dbReference type="Gene3D" id="3.40.718.10">
    <property type="entry name" value="Isopropylmalate Dehydrogenase"/>
    <property type="match status" value="1"/>
</dbReference>
<keyword evidence="12" id="KW-1185">Reference proteome</keyword>
<evidence type="ECO:0000256" key="4">
    <source>
        <dbReference type="ARBA" id="ARBA00022842"/>
    </source>
</evidence>
<feature type="binding site" evidence="10">
    <location>
        <position position="278"/>
    </location>
    <ligand>
        <name>a divalent metal cation</name>
        <dbReference type="ChEBI" id="CHEBI:60240"/>
        <note>ligand shared between dimeric partners</note>
    </ligand>
</feature>
<dbReference type="OrthoDB" id="9801783at2"/>
<dbReference type="GO" id="GO:0051287">
    <property type="term" value="F:NAD binding"/>
    <property type="evidence" value="ECO:0007669"/>
    <property type="project" value="InterPro"/>
</dbReference>
<dbReference type="GO" id="GO:0000287">
    <property type="term" value="F:magnesium ion binding"/>
    <property type="evidence" value="ECO:0007669"/>
    <property type="project" value="UniProtKB-UniRule"/>
</dbReference>
<keyword evidence="3 10" id="KW-0862">Zinc</keyword>
<dbReference type="Pfam" id="PF04166">
    <property type="entry name" value="PdxA"/>
    <property type="match status" value="1"/>
</dbReference>
<gene>
    <name evidence="10 11" type="primary">pdxA</name>
    <name evidence="11" type="ORF">C5O18_04755</name>
</gene>
<dbReference type="GO" id="GO:0042823">
    <property type="term" value="P:pyridoxal phosphate biosynthetic process"/>
    <property type="evidence" value="ECO:0007669"/>
    <property type="project" value="UniProtKB-UniRule"/>
</dbReference>
<comment type="cofactor">
    <cofactor evidence="10">
        <name>Zn(2+)</name>
        <dbReference type="ChEBI" id="CHEBI:29105"/>
    </cofactor>
    <cofactor evidence="10">
        <name>Mg(2+)</name>
        <dbReference type="ChEBI" id="CHEBI:18420"/>
    </cofactor>
    <cofactor evidence="10">
        <name>Co(2+)</name>
        <dbReference type="ChEBI" id="CHEBI:48828"/>
    </cofactor>
    <text evidence="10">Binds 1 divalent metal cation per subunit. Can use ions such as Zn(2+), Mg(2+) or Co(2+).</text>
</comment>
<dbReference type="SUPFAM" id="SSF53659">
    <property type="entry name" value="Isocitrate/Isopropylmalate dehydrogenase-like"/>
    <property type="match status" value="1"/>
</dbReference>
<keyword evidence="9 10" id="KW-0170">Cobalt</keyword>
<comment type="similarity">
    <text evidence="10">Belongs to the PdxA family.</text>
</comment>
<dbReference type="GO" id="GO:0005737">
    <property type="term" value="C:cytoplasm"/>
    <property type="evidence" value="ECO:0007669"/>
    <property type="project" value="UniProtKB-SubCell"/>
</dbReference>
<name>A0A2P6ASW2_9GAMM</name>
<dbReference type="InterPro" id="IPR005255">
    <property type="entry name" value="PdxA_fam"/>
</dbReference>
<comment type="miscellaneous">
    <text evidence="10">The active site is located at the dimer interface.</text>
</comment>
<feature type="binding site" evidence="10">
    <location>
        <position position="178"/>
    </location>
    <ligand>
        <name>a divalent metal cation</name>
        <dbReference type="ChEBI" id="CHEBI:60240"/>
        <note>ligand shared between dimeric partners</note>
    </ligand>
</feature>
<organism evidence="11 12">
    <name type="scientific">Amnimonas aquatica</name>
    <dbReference type="NCBI Taxonomy" id="2094561"/>
    <lineage>
        <taxon>Bacteria</taxon>
        <taxon>Pseudomonadati</taxon>
        <taxon>Pseudomonadota</taxon>
        <taxon>Gammaproteobacteria</taxon>
        <taxon>Moraxellales</taxon>
        <taxon>Moraxellaceae</taxon>
        <taxon>Amnimonas</taxon>
    </lineage>
</organism>
<keyword evidence="5 10" id="KW-0521">NADP</keyword>
<evidence type="ECO:0000256" key="6">
    <source>
        <dbReference type="ARBA" id="ARBA00023002"/>
    </source>
</evidence>
<dbReference type="PANTHER" id="PTHR30004">
    <property type="entry name" value="4-HYDROXYTHREONINE-4-PHOSPHATE DEHYDROGENASE"/>
    <property type="match status" value="1"/>
</dbReference>
<comment type="subunit">
    <text evidence="10">Homodimer.</text>
</comment>
<protein>
    <recommendedName>
        <fullName evidence="10">4-hydroxythreonine-4-phosphate dehydrogenase</fullName>
        <ecNumber evidence="10">1.1.1.262</ecNumber>
    </recommendedName>
    <alternativeName>
        <fullName evidence="10">4-(phosphohydroxy)-L-threonine dehydrogenase</fullName>
    </alternativeName>
</protein>
<keyword evidence="2 10" id="KW-0479">Metal-binding</keyword>
<evidence type="ECO:0000256" key="7">
    <source>
        <dbReference type="ARBA" id="ARBA00023027"/>
    </source>
</evidence>
<dbReference type="Proteomes" id="UP000243900">
    <property type="component" value="Unassembled WGS sequence"/>
</dbReference>
<sequence length="352" mass="36949">MTDAQDVTLPVTPPLLPRLALTPGEPAGIGPDLLVRIAQSDWPAELVAVTDPALLARAAQRLRLPLRLLPFDPAQAPARHQPGTLRVAAVPLAAEEQPGRLDVRNAAAVLATLAEACDGCLAGRYDAMVTAPVQKSVINDAGVPFSGHTEFLQERCGVPRVVMMLACPGLRVALATTHLPLREVADAITPERLTQVLDILHDDLRDKFGIARPRILVTGLNPHAGEDGHLGREEIDVIAPTLDALRARGMDLEGPLPADTLFTPRLLAGADAVLAMYHDQGLPVLKHAGFGNAVNITLGLPVIRTSVDHGTALALAGTGRAEDGSLRAAIDEALAMIAARPAGMQTRTGASS</sequence>
<feature type="binding site" evidence="10">
    <location>
        <position position="286"/>
    </location>
    <ligand>
        <name>substrate</name>
    </ligand>
</feature>
<evidence type="ECO:0000256" key="8">
    <source>
        <dbReference type="ARBA" id="ARBA00023096"/>
    </source>
</evidence>
<dbReference type="AlphaFoldDB" id="A0A2P6ASW2"/>
<evidence type="ECO:0000313" key="11">
    <source>
        <dbReference type="EMBL" id="PQA44791.1"/>
    </source>
</evidence>
<dbReference type="GO" id="GO:0008615">
    <property type="term" value="P:pyridoxine biosynthetic process"/>
    <property type="evidence" value="ECO:0007669"/>
    <property type="project" value="UniProtKB-UniRule"/>
</dbReference>
<feature type="binding site" evidence="10">
    <location>
        <position position="149"/>
    </location>
    <ligand>
        <name>substrate</name>
    </ligand>
</feature>
<feature type="binding site" evidence="10">
    <location>
        <position position="295"/>
    </location>
    <ligand>
        <name>substrate</name>
    </ligand>
</feature>
<dbReference type="GO" id="GO:0050570">
    <property type="term" value="F:4-hydroxythreonine-4-phosphate dehydrogenase activity"/>
    <property type="evidence" value="ECO:0007669"/>
    <property type="project" value="UniProtKB-UniRule"/>
</dbReference>
<comment type="pathway">
    <text evidence="10">Cofactor biosynthesis; pyridoxine 5'-phosphate biosynthesis; pyridoxine 5'-phosphate from D-erythrose 4-phosphate: step 4/5.</text>
</comment>
<keyword evidence="6 10" id="KW-0560">Oxidoreductase</keyword>
<dbReference type="UniPathway" id="UPA00244">
    <property type="reaction ID" value="UER00312"/>
</dbReference>
<feature type="binding site" evidence="10">
    <location>
        <position position="304"/>
    </location>
    <ligand>
        <name>substrate</name>
    </ligand>
</feature>
<feature type="binding site" evidence="10">
    <location>
        <position position="148"/>
    </location>
    <ligand>
        <name>substrate</name>
    </ligand>
</feature>
<evidence type="ECO:0000256" key="10">
    <source>
        <dbReference type="HAMAP-Rule" id="MF_00536"/>
    </source>
</evidence>